<evidence type="ECO:0000256" key="7">
    <source>
        <dbReference type="ARBA" id="ARBA00023160"/>
    </source>
</evidence>
<evidence type="ECO:0000256" key="4">
    <source>
        <dbReference type="ARBA" id="ARBA00022801"/>
    </source>
</evidence>
<reference evidence="12 13" key="1">
    <citation type="submission" date="2019-09" db="EMBL/GenBank/DDBJ databases">
        <title>Bird 10,000 Genomes (B10K) Project - Family phase.</title>
        <authorList>
            <person name="Zhang G."/>
        </authorList>
    </citation>
    <scope>NUCLEOTIDE SEQUENCE [LARGE SCALE GENOMIC DNA]</scope>
    <source>
        <strain evidence="12">B10K-DU-012-80</strain>
    </source>
</reference>
<dbReference type="Pfam" id="PF00975">
    <property type="entry name" value="Thioesterase"/>
    <property type="match status" value="1"/>
</dbReference>
<dbReference type="AlphaFoldDB" id="A0A7K4YCM2"/>
<gene>
    <name evidence="12" type="primary">Sast</name>
    <name evidence="12" type="ORF">BUCABY_R09664</name>
</gene>
<evidence type="ECO:0000259" key="11">
    <source>
        <dbReference type="Pfam" id="PF00975"/>
    </source>
</evidence>
<keyword evidence="13" id="KW-1185">Reference proteome</keyword>
<organism evidence="12 13">
    <name type="scientific">Bucorvus abyssinicus</name>
    <name type="common">Northern ground-hornbill</name>
    <name type="synonym">Abyssinian ground-hornbill</name>
    <dbReference type="NCBI Taxonomy" id="153643"/>
    <lineage>
        <taxon>Eukaryota</taxon>
        <taxon>Metazoa</taxon>
        <taxon>Chordata</taxon>
        <taxon>Craniata</taxon>
        <taxon>Vertebrata</taxon>
        <taxon>Euteleostomi</taxon>
        <taxon>Archelosauria</taxon>
        <taxon>Archosauria</taxon>
        <taxon>Dinosauria</taxon>
        <taxon>Saurischia</taxon>
        <taxon>Theropoda</taxon>
        <taxon>Coelurosauria</taxon>
        <taxon>Aves</taxon>
        <taxon>Neognathae</taxon>
        <taxon>Neoaves</taxon>
        <taxon>Telluraves</taxon>
        <taxon>Coraciimorphae</taxon>
        <taxon>Bucerotiformes</taxon>
        <taxon>Bucorvidae</taxon>
        <taxon>Bucorvus</taxon>
    </lineage>
</organism>
<comment type="similarity">
    <text evidence="1">Belongs to the thioesterase family.</text>
</comment>
<dbReference type="OrthoDB" id="541883at2759"/>
<dbReference type="PANTHER" id="PTHR11487">
    <property type="entry name" value="THIOESTERASE"/>
    <property type="match status" value="1"/>
</dbReference>
<accession>A0A7K4YCM2</accession>
<keyword evidence="6" id="KW-0443">Lipid metabolism</keyword>
<keyword evidence="4" id="KW-0378">Hydrolase</keyword>
<feature type="domain" description="Thioesterase" evidence="11">
    <location>
        <begin position="27"/>
        <end position="259"/>
    </location>
</feature>
<dbReference type="Gene3D" id="3.40.50.1820">
    <property type="entry name" value="alpha/beta hydrolase"/>
    <property type="match status" value="1"/>
</dbReference>
<evidence type="ECO:0000256" key="6">
    <source>
        <dbReference type="ARBA" id="ARBA00023098"/>
    </source>
</evidence>
<dbReference type="InterPro" id="IPR001031">
    <property type="entry name" value="Thioesterase"/>
</dbReference>
<dbReference type="SUPFAM" id="SSF53474">
    <property type="entry name" value="alpha/beta-Hydrolases"/>
    <property type="match status" value="1"/>
</dbReference>
<comment type="caution">
    <text evidence="12">The sequence shown here is derived from an EMBL/GenBank/DDBJ whole genome shotgun (WGS) entry which is preliminary data.</text>
</comment>
<dbReference type="EMBL" id="VYZL01001257">
    <property type="protein sequence ID" value="NWR56797.1"/>
    <property type="molecule type" value="Genomic_DNA"/>
</dbReference>
<dbReference type="InterPro" id="IPR012223">
    <property type="entry name" value="TEII"/>
</dbReference>
<evidence type="ECO:0000313" key="12">
    <source>
        <dbReference type="EMBL" id="NWR56797.1"/>
    </source>
</evidence>
<evidence type="ECO:0000256" key="9">
    <source>
        <dbReference type="ARBA" id="ARBA00073799"/>
    </source>
</evidence>
<dbReference type="PANTHER" id="PTHR11487:SF0">
    <property type="entry name" value="S-ACYL FATTY ACID SYNTHASE THIOESTERASE, MEDIUM CHAIN"/>
    <property type="match status" value="1"/>
</dbReference>
<proteinExistence type="inferred from homology"/>
<comment type="catalytic activity">
    <reaction evidence="8">
        <text>(9Z)-octadecenoyl-[ACP] + H2O = (9Z)-octadecenoate + holo-[ACP] + H(+)</text>
        <dbReference type="Rhea" id="RHEA:15057"/>
        <dbReference type="Rhea" id="RHEA-COMP:9685"/>
        <dbReference type="Rhea" id="RHEA-COMP:9924"/>
        <dbReference type="ChEBI" id="CHEBI:15377"/>
        <dbReference type="ChEBI" id="CHEBI:15378"/>
        <dbReference type="ChEBI" id="CHEBI:30823"/>
        <dbReference type="ChEBI" id="CHEBI:64479"/>
        <dbReference type="ChEBI" id="CHEBI:78783"/>
        <dbReference type="EC" id="3.1.2.14"/>
    </reaction>
</comment>
<evidence type="ECO:0000313" key="13">
    <source>
        <dbReference type="Proteomes" id="UP000551127"/>
    </source>
</evidence>
<dbReference type="InterPro" id="IPR029058">
    <property type="entry name" value="AB_hydrolase_fold"/>
</dbReference>
<evidence type="ECO:0000256" key="2">
    <source>
        <dbReference type="ARBA" id="ARBA00012480"/>
    </source>
</evidence>
<evidence type="ECO:0000256" key="8">
    <source>
        <dbReference type="ARBA" id="ARBA00048536"/>
    </source>
</evidence>
<dbReference type="Proteomes" id="UP000551127">
    <property type="component" value="Unassembled WGS sequence"/>
</dbReference>
<feature type="non-terminal residue" evidence="12">
    <location>
        <position position="1"/>
    </location>
</feature>
<keyword evidence="3" id="KW-0444">Lipid biosynthesis</keyword>
<protein>
    <recommendedName>
        <fullName evidence="9">S-acyl fatty acid synthase thioesterase, medium chain</fullName>
        <ecNumber evidence="2">3.1.2.14</ecNumber>
    </recommendedName>
    <alternativeName>
        <fullName evidence="10">Thioesterase II</fullName>
    </alternativeName>
</protein>
<dbReference type="FunFam" id="3.40.50.1820:FF:000153">
    <property type="entry name" value="Surfactin synthase thioesterase subunit"/>
    <property type="match status" value="1"/>
</dbReference>
<dbReference type="GO" id="GO:0016297">
    <property type="term" value="F:fatty acyl-[ACP] hydrolase activity"/>
    <property type="evidence" value="ECO:0007669"/>
    <property type="project" value="UniProtKB-EC"/>
</dbReference>
<sequence>TMCCFLAFIGMEKLIACPYKRPNALCRLICFPWTGGGTSQFAQWGKLFSSSTEVLSVRLPGSDPCHTNPFAKDVTAMVNEITSALLKDWQEKPFAFFGHSFGSYISFAVALHLKEKYGLEPIHLFISGGQAPHISYRILISEAFLRMQSLSVRADEDEDILKYVQSLGGTSSELLQDEDMKKHLILSIKENTRVLRTLSFEKAERYIPFSCDITCFNGSEDIPYDVEGWHDLTRGDTSFYKLPGGHFYLLEPSNEIFLTKHIARCIEYAGL</sequence>
<keyword evidence="5" id="KW-0276">Fatty acid metabolism</keyword>
<evidence type="ECO:0000256" key="10">
    <source>
        <dbReference type="ARBA" id="ARBA00079653"/>
    </source>
</evidence>
<dbReference type="GO" id="GO:0051792">
    <property type="term" value="P:medium-chain fatty acid biosynthetic process"/>
    <property type="evidence" value="ECO:0007669"/>
    <property type="project" value="UniProtKB-ARBA"/>
</dbReference>
<evidence type="ECO:0000256" key="3">
    <source>
        <dbReference type="ARBA" id="ARBA00022516"/>
    </source>
</evidence>
<name>A0A7K4YCM2_BUCAB</name>
<evidence type="ECO:0000256" key="1">
    <source>
        <dbReference type="ARBA" id="ARBA00007169"/>
    </source>
</evidence>
<evidence type="ECO:0000256" key="5">
    <source>
        <dbReference type="ARBA" id="ARBA00022832"/>
    </source>
</evidence>
<dbReference type="EC" id="3.1.2.14" evidence="2"/>
<feature type="non-terminal residue" evidence="12">
    <location>
        <position position="271"/>
    </location>
</feature>
<keyword evidence="7" id="KW-0275">Fatty acid biosynthesis</keyword>